<evidence type="ECO:0000256" key="1">
    <source>
        <dbReference type="SAM" id="SignalP"/>
    </source>
</evidence>
<organism evidence="2 3">
    <name type="scientific">Sphingopyxis fribergensis</name>
    <dbReference type="NCBI Taxonomy" id="1515612"/>
    <lineage>
        <taxon>Bacteria</taxon>
        <taxon>Pseudomonadati</taxon>
        <taxon>Pseudomonadota</taxon>
        <taxon>Alphaproteobacteria</taxon>
        <taxon>Sphingomonadales</taxon>
        <taxon>Sphingomonadaceae</taxon>
        <taxon>Sphingopyxis</taxon>
    </lineage>
</organism>
<dbReference type="STRING" id="1515612.SKP52_11315"/>
<dbReference type="EMBL" id="CP009122">
    <property type="protein sequence ID" value="AJA09163.1"/>
    <property type="molecule type" value="Genomic_DNA"/>
</dbReference>
<dbReference type="Proteomes" id="UP000030907">
    <property type="component" value="Chromosome"/>
</dbReference>
<dbReference type="OrthoDB" id="7202732at2"/>
<evidence type="ECO:0000313" key="2">
    <source>
        <dbReference type="EMBL" id="AJA09163.1"/>
    </source>
</evidence>
<protein>
    <recommendedName>
        <fullName evidence="4">L,D-transpeptidase</fullName>
    </recommendedName>
</protein>
<sequence>MIKVCLALAGFALTASVSARSAEPPPSRELATAEAKGAEAKDAAVRSEAATRVADWVAASGDNAALPYIIVDKQAASLLLFDAQGKSLGQVPILIGVAVGDEATPGIGSKNLAEIGPAERTTPAGRFLAKFGMAAGKQRVLWVDYATSVALHPIPTGNRKERRRQRMLSPDIEDNRITFGCINVPSLFYSKSVRPLFQKKGGYVYVLPDTKPLEAVFPRLHVHSYAKAAAS</sequence>
<name>A0A0A7PIY8_9SPHN</name>
<dbReference type="KEGG" id="sphk:SKP52_11315"/>
<evidence type="ECO:0008006" key="4">
    <source>
        <dbReference type="Google" id="ProtNLM"/>
    </source>
</evidence>
<reference evidence="2 3" key="1">
    <citation type="journal article" date="2015" name="Int. J. Syst. Evol. Microbiol.">
        <title>Description of Sphingopyxis fribergensis sp. nov. - a soil bacterium with the ability to degrade styrene and phenylacetic acid.</title>
        <authorList>
            <person name="Oelschlagel M."/>
            <person name="Ruckert C."/>
            <person name="Kalinowski J."/>
            <person name="Schmidt G."/>
            <person name="Schlomann M."/>
            <person name="Tischler D."/>
        </authorList>
    </citation>
    <scope>NUCLEOTIDE SEQUENCE [LARGE SCALE GENOMIC DNA]</scope>
    <source>
        <strain evidence="2 3">Kp5.2</strain>
    </source>
</reference>
<evidence type="ECO:0000313" key="3">
    <source>
        <dbReference type="Proteomes" id="UP000030907"/>
    </source>
</evidence>
<dbReference type="RefSeq" id="WP_039574781.1">
    <property type="nucleotide sequence ID" value="NZ_CP009122.1"/>
</dbReference>
<proteinExistence type="predicted"/>
<dbReference type="AlphaFoldDB" id="A0A0A7PIY8"/>
<feature type="signal peptide" evidence="1">
    <location>
        <begin position="1"/>
        <end position="21"/>
    </location>
</feature>
<feature type="chain" id="PRO_5002032155" description="L,D-transpeptidase" evidence="1">
    <location>
        <begin position="22"/>
        <end position="231"/>
    </location>
</feature>
<gene>
    <name evidence="2" type="ORF">SKP52_11315</name>
</gene>
<keyword evidence="1" id="KW-0732">Signal</keyword>
<accession>A0A0A7PIY8</accession>
<dbReference type="HOGENOM" id="CLU_077685_1_0_5"/>
<keyword evidence="3" id="KW-1185">Reference proteome</keyword>